<comment type="pathway">
    <text evidence="1">Protein modification; protein glycosylation.</text>
</comment>
<dbReference type="SUPFAM" id="SSF48452">
    <property type="entry name" value="TPR-like"/>
    <property type="match status" value="2"/>
</dbReference>
<dbReference type="InterPro" id="IPR029489">
    <property type="entry name" value="OGT/SEC/SPY_C"/>
</dbReference>
<feature type="repeat" description="TPR" evidence="8">
    <location>
        <begin position="76"/>
        <end position="109"/>
    </location>
</feature>
<feature type="domain" description="O-GlcNAc transferase C-terminal" evidence="9">
    <location>
        <begin position="540"/>
        <end position="702"/>
    </location>
</feature>
<feature type="domain" description="O-GlcNAc transferase C-terminal" evidence="9">
    <location>
        <begin position="369"/>
        <end position="518"/>
    </location>
</feature>
<dbReference type="AlphaFoldDB" id="A0A2U9SBJ5"/>
<dbReference type="Proteomes" id="UP000249605">
    <property type="component" value="Plasmid unnamed7"/>
</dbReference>
<dbReference type="Gene3D" id="1.25.40.10">
    <property type="entry name" value="Tetratricopeptide repeat domain"/>
    <property type="match status" value="4"/>
</dbReference>
<dbReference type="KEGG" id="azm:DM194_18030"/>
<reference evidence="10 11" key="1">
    <citation type="submission" date="2018-06" db="EMBL/GenBank/DDBJ databases">
        <title>Complete genome sequencing of Azospirillum sp. M2T2B2.</title>
        <authorList>
            <person name="Heo J."/>
            <person name="Kim S.-J."/>
            <person name="Kwon S.-W."/>
            <person name="Anandham R."/>
        </authorList>
    </citation>
    <scope>NUCLEOTIDE SEQUENCE [LARGE SCALE GENOMIC DNA]</scope>
    <source>
        <strain evidence="10 11">M2T2B2</strain>
        <plasmid evidence="10 11">unnamed7</plasmid>
    </source>
</reference>
<feature type="repeat" description="TPR" evidence="8">
    <location>
        <begin position="178"/>
        <end position="211"/>
    </location>
</feature>
<dbReference type="Pfam" id="PF13181">
    <property type="entry name" value="TPR_8"/>
    <property type="match status" value="1"/>
</dbReference>
<gene>
    <name evidence="10" type="ORF">DM194_18030</name>
</gene>
<dbReference type="InterPro" id="IPR051939">
    <property type="entry name" value="Glycosyltr_41/O-GlcNAc_trsf"/>
</dbReference>
<keyword evidence="11" id="KW-1185">Reference proteome</keyword>
<keyword evidence="4" id="KW-0328">Glycosyltransferase</keyword>
<evidence type="ECO:0000259" key="9">
    <source>
        <dbReference type="Pfam" id="PF13844"/>
    </source>
</evidence>
<evidence type="ECO:0000256" key="6">
    <source>
        <dbReference type="ARBA" id="ARBA00022737"/>
    </source>
</evidence>
<dbReference type="SMART" id="SM00028">
    <property type="entry name" value="TPR"/>
    <property type="match status" value="9"/>
</dbReference>
<comment type="similarity">
    <text evidence="2">Belongs to the glycosyltransferase 41 family. O-GlcNAc transferase subfamily.</text>
</comment>
<keyword evidence="7 8" id="KW-0802">TPR repeat</keyword>
<evidence type="ECO:0000256" key="3">
    <source>
        <dbReference type="ARBA" id="ARBA00011970"/>
    </source>
</evidence>
<dbReference type="GO" id="GO:0097363">
    <property type="term" value="F:protein O-acetylglucosaminyltransferase activity"/>
    <property type="evidence" value="ECO:0007669"/>
    <property type="project" value="UniProtKB-EC"/>
</dbReference>
<name>A0A2U9SBJ5_9PROT</name>
<keyword evidence="5 10" id="KW-0808">Transferase</keyword>
<dbReference type="SUPFAM" id="SSF53756">
    <property type="entry name" value="UDP-Glycosyltransferase/glycogen phosphorylase"/>
    <property type="match status" value="1"/>
</dbReference>
<dbReference type="OrthoDB" id="146908at2"/>
<dbReference type="Gene3D" id="3.40.50.2000">
    <property type="entry name" value="Glycogen Phosphorylase B"/>
    <property type="match status" value="1"/>
</dbReference>
<organism evidence="10 11">
    <name type="scientific">Azospirillum ramasamyi</name>
    <dbReference type="NCBI Taxonomy" id="682998"/>
    <lineage>
        <taxon>Bacteria</taxon>
        <taxon>Pseudomonadati</taxon>
        <taxon>Pseudomonadota</taxon>
        <taxon>Alphaproteobacteria</taxon>
        <taxon>Rhodospirillales</taxon>
        <taxon>Azospirillaceae</taxon>
        <taxon>Azospirillum</taxon>
    </lineage>
</organism>
<feature type="repeat" description="TPR" evidence="8">
    <location>
        <begin position="110"/>
        <end position="143"/>
    </location>
</feature>
<evidence type="ECO:0000256" key="7">
    <source>
        <dbReference type="ARBA" id="ARBA00022803"/>
    </source>
</evidence>
<dbReference type="EC" id="2.4.1.255" evidence="3"/>
<dbReference type="PROSITE" id="PS50005">
    <property type="entry name" value="TPR"/>
    <property type="match status" value="3"/>
</dbReference>
<evidence type="ECO:0000256" key="5">
    <source>
        <dbReference type="ARBA" id="ARBA00022679"/>
    </source>
</evidence>
<evidence type="ECO:0000256" key="8">
    <source>
        <dbReference type="PROSITE-ProRule" id="PRU00339"/>
    </source>
</evidence>
<dbReference type="Pfam" id="PF13844">
    <property type="entry name" value="Glyco_transf_41"/>
    <property type="match status" value="2"/>
</dbReference>
<dbReference type="InterPro" id="IPR011990">
    <property type="entry name" value="TPR-like_helical_dom_sf"/>
</dbReference>
<dbReference type="PANTHER" id="PTHR44835">
    <property type="entry name" value="UDP-N-ACETYLGLUCOSAMINE--PEPTIDE N-ACETYLGLUCOSAMINYLTRANSFERASE SPINDLY-RELATED"/>
    <property type="match status" value="1"/>
</dbReference>
<dbReference type="InterPro" id="IPR019734">
    <property type="entry name" value="TPR_rpt"/>
</dbReference>
<sequence>MTVGMATIQEAMTAAVAHHQAGRLNEAAALYHAVLDAVPGHADAAHLLGVIHLQSGQPERAVSLIRGAIQHNHRVADYHDNLGSALKALGRLEEAVAAHRQAIRLRPDFAQALYNLGNALEALGRLEEAATAFRQAAARRPGYARARFNLGNVLAALGRRADAEAAYRAAIADDFGFVEAHANLGGLLLSPGRTQKAAAALARALALRPDHAAALANLAAARLALGDRDGADRAARHAVAARPDLPDTLLRLGEMRQNADRLGAAADAYAAALAWNPALAEAHANLALVRQGQGLLDAAEAGNRRALALAPALADVRSNLAYLQLFKPGVTPAAVLEAHRTWDAVHGAPHRGRWVKPGRGGAGGAGGKGPLTVAILSGDFRRHPAGLFALRTVEALPAHDVRLLLYANQTETDDVTERFRKAAARWTPVAGLTDAEIAARIRHDRPDVLIDLAGHNARGRPGVFARKPAPVQVAWSGYMATTGLAAMDALVADRHHVPEGMEGFYAERVLRMPDAFIAYDPPGGEDILPLTPPPSLSGGPVTFGSFNILTKLNDGVLAAWAAILNRMPGSRLLMKTKALSCPATAALWRGRLAAAGIDPDRVTMAGASSSLDHMRRCASVDVALDPFPFAGSTTTLETLWMGVPVVTLPGETFSSRHSLAFLSVAGVEGCVAADPADYVERAIALASDPQRLAEMRRALRPRMAGGPLCDGGRLAAALAAELRALAARG</sequence>
<dbReference type="EMBL" id="CP029831">
    <property type="protein sequence ID" value="AWU96207.1"/>
    <property type="molecule type" value="Genomic_DNA"/>
</dbReference>
<dbReference type="Gene3D" id="3.40.50.11380">
    <property type="match status" value="1"/>
</dbReference>
<keyword evidence="10" id="KW-0614">Plasmid</keyword>
<protein>
    <recommendedName>
        <fullName evidence="3">protein O-GlcNAc transferase</fullName>
        <ecNumber evidence="3">2.4.1.255</ecNumber>
    </recommendedName>
</protein>
<evidence type="ECO:0000313" key="10">
    <source>
        <dbReference type="EMBL" id="AWU96207.1"/>
    </source>
</evidence>
<proteinExistence type="inferred from homology"/>
<evidence type="ECO:0000256" key="2">
    <source>
        <dbReference type="ARBA" id="ARBA00005386"/>
    </source>
</evidence>
<evidence type="ECO:0000256" key="4">
    <source>
        <dbReference type="ARBA" id="ARBA00022676"/>
    </source>
</evidence>
<evidence type="ECO:0000313" key="11">
    <source>
        <dbReference type="Proteomes" id="UP000249605"/>
    </source>
</evidence>
<dbReference type="PANTHER" id="PTHR44835:SF1">
    <property type="entry name" value="PROTEIN O-GLCNAC TRANSFERASE"/>
    <property type="match status" value="1"/>
</dbReference>
<dbReference type="Pfam" id="PF14559">
    <property type="entry name" value="TPR_19"/>
    <property type="match status" value="1"/>
</dbReference>
<keyword evidence="6" id="KW-0677">Repeat</keyword>
<evidence type="ECO:0000256" key="1">
    <source>
        <dbReference type="ARBA" id="ARBA00004922"/>
    </source>
</evidence>
<accession>A0A2U9SBJ5</accession>
<geneLocation type="plasmid" evidence="10 11">
    <name>unnamed7</name>
</geneLocation>
<dbReference type="Pfam" id="PF13414">
    <property type="entry name" value="TPR_11"/>
    <property type="match status" value="1"/>
</dbReference>